<comment type="caution">
    <text evidence="1">The sequence shown here is derived from an EMBL/GenBank/DDBJ whole genome shotgun (WGS) entry which is preliminary data.</text>
</comment>
<organism evidence="1 2">
    <name type="scientific">Pyxicephalus adspersus</name>
    <name type="common">African bullfrog</name>
    <dbReference type="NCBI Taxonomy" id="30357"/>
    <lineage>
        <taxon>Eukaryota</taxon>
        <taxon>Metazoa</taxon>
        <taxon>Chordata</taxon>
        <taxon>Craniata</taxon>
        <taxon>Vertebrata</taxon>
        <taxon>Euteleostomi</taxon>
        <taxon>Amphibia</taxon>
        <taxon>Batrachia</taxon>
        <taxon>Anura</taxon>
        <taxon>Neobatrachia</taxon>
        <taxon>Ranoidea</taxon>
        <taxon>Pyxicephalidae</taxon>
        <taxon>Pyxicephalinae</taxon>
        <taxon>Pyxicephalus</taxon>
    </lineage>
</organism>
<evidence type="ECO:0000313" key="1">
    <source>
        <dbReference type="EMBL" id="DBA34425.1"/>
    </source>
</evidence>
<gene>
    <name evidence="1" type="ORF">GDO54_001984</name>
</gene>
<dbReference type="Proteomes" id="UP001181693">
    <property type="component" value="Unassembled WGS sequence"/>
</dbReference>
<protein>
    <submittedName>
        <fullName evidence="1">Uncharacterized protein</fullName>
    </submittedName>
</protein>
<proteinExistence type="predicted"/>
<evidence type="ECO:0000313" key="2">
    <source>
        <dbReference type="Proteomes" id="UP001181693"/>
    </source>
</evidence>
<sequence length="88" mass="9972">MEVIVGGREILNTPAPTYSIYSHPHITVLVDKRYSFIFAHTGIVRGIGDPFRETENVFDWLVRVTSICTLVFVVHKSTCDDEGWLSMS</sequence>
<reference evidence="1" key="1">
    <citation type="thesis" date="2020" institute="ProQuest LLC" country="789 East Eisenhower Parkway, Ann Arbor, MI, USA">
        <title>Comparative Genomics and Chromosome Evolution.</title>
        <authorList>
            <person name="Mudd A.B."/>
        </authorList>
    </citation>
    <scope>NUCLEOTIDE SEQUENCE</scope>
    <source>
        <strain evidence="1">1538</strain>
        <tissue evidence="1">Blood</tissue>
    </source>
</reference>
<accession>A0AAV3BAR0</accession>
<name>A0AAV3BAR0_PYXAD</name>
<keyword evidence="2" id="KW-1185">Reference proteome</keyword>
<dbReference type="EMBL" id="DYDO01000001">
    <property type="protein sequence ID" value="DBA34425.1"/>
    <property type="molecule type" value="Genomic_DNA"/>
</dbReference>
<dbReference type="AlphaFoldDB" id="A0AAV3BAR0"/>